<dbReference type="GO" id="GO:0008237">
    <property type="term" value="F:metallopeptidase activity"/>
    <property type="evidence" value="ECO:0007669"/>
    <property type="project" value="InterPro"/>
</dbReference>
<name>A0A2I1DNC0_9PROT</name>
<proteinExistence type="predicted"/>
<protein>
    <recommendedName>
        <fullName evidence="3">TldD/PmbA family protein</fullName>
    </recommendedName>
</protein>
<comment type="caution">
    <text evidence="1">The sequence shown here is derived from an EMBL/GenBank/DDBJ whole genome shotgun (WGS) entry which is preliminary data.</text>
</comment>
<dbReference type="GO" id="GO:0006508">
    <property type="term" value="P:proteolysis"/>
    <property type="evidence" value="ECO:0007669"/>
    <property type="project" value="InterPro"/>
</dbReference>
<organism evidence="1 2">
    <name type="scientific">Acidithiobacillus marinus</name>
    <dbReference type="NCBI Taxonomy" id="187490"/>
    <lineage>
        <taxon>Bacteria</taxon>
        <taxon>Pseudomonadati</taxon>
        <taxon>Pseudomonadota</taxon>
        <taxon>Acidithiobacillia</taxon>
        <taxon>Acidithiobacillales</taxon>
        <taxon>Acidithiobacillaceae</taxon>
        <taxon>Acidithiobacillus</taxon>
    </lineage>
</organism>
<dbReference type="PANTHER" id="PTHR30624:SF10">
    <property type="entry name" value="CONSERVED PROTEIN"/>
    <property type="match status" value="1"/>
</dbReference>
<dbReference type="EMBL" id="MXAV01000017">
    <property type="protein sequence ID" value="PKY11368.1"/>
    <property type="molecule type" value="Genomic_DNA"/>
</dbReference>
<evidence type="ECO:0000313" key="2">
    <source>
        <dbReference type="Proteomes" id="UP000234329"/>
    </source>
</evidence>
<evidence type="ECO:0008006" key="3">
    <source>
        <dbReference type="Google" id="ProtNLM"/>
    </source>
</evidence>
<dbReference type="InterPro" id="IPR036059">
    <property type="entry name" value="TldD/PmbA_sf"/>
</dbReference>
<accession>A0A2I1DNC0</accession>
<dbReference type="AlphaFoldDB" id="A0A2I1DNC0"/>
<dbReference type="InterPro" id="IPR051463">
    <property type="entry name" value="Peptidase_U62_metallo"/>
</dbReference>
<gene>
    <name evidence="1" type="ORF">B1757_05120</name>
</gene>
<reference evidence="1 2" key="1">
    <citation type="submission" date="2017-03" db="EMBL/GenBank/DDBJ databases">
        <title>Draft genime sequence of the acidophilic sulfur-oxidizing bacterium Acidithiobacillus sp. SH, isolated from seawater.</title>
        <authorList>
            <person name="Sharmin S."/>
            <person name="Tokuhisa M."/>
            <person name="Kanao T."/>
            <person name="Kamimura K."/>
        </authorList>
    </citation>
    <scope>NUCLEOTIDE SEQUENCE [LARGE SCALE GENOMIC DNA]</scope>
    <source>
        <strain evidence="1 2">SH</strain>
    </source>
</reference>
<sequence>MSLQERFDYMHWLDAAMVIDERIKDRHIVLANMERQRYFLHCAGAEQIQETHLFLPFMEVTASNGKHVQSRSFGPYMQGAINVETMKALAFTPETAALLSGEALELLSSPNCPSDVMDILLSPAQMTLQIHESIGHPLELDRILGDERNYAGWSFVELSDFGKLQYGSSLLNVLGSS</sequence>
<dbReference type="PANTHER" id="PTHR30624">
    <property type="entry name" value="UNCHARACTERIZED PROTEIN TLDD AND PMBA"/>
    <property type="match status" value="1"/>
</dbReference>
<dbReference type="Proteomes" id="UP000234329">
    <property type="component" value="Unassembled WGS sequence"/>
</dbReference>
<dbReference type="GO" id="GO:0005829">
    <property type="term" value="C:cytosol"/>
    <property type="evidence" value="ECO:0007669"/>
    <property type="project" value="TreeGrafter"/>
</dbReference>
<evidence type="ECO:0000313" key="1">
    <source>
        <dbReference type="EMBL" id="PKY11368.1"/>
    </source>
</evidence>
<dbReference type="SUPFAM" id="SSF111283">
    <property type="entry name" value="Putative modulator of DNA gyrase, PmbA/TldD"/>
    <property type="match status" value="1"/>
</dbReference>
<keyword evidence="2" id="KW-1185">Reference proteome</keyword>
<feature type="non-terminal residue" evidence="1">
    <location>
        <position position="177"/>
    </location>
</feature>
<dbReference type="InParanoid" id="A0A2I1DNC0"/>